<keyword evidence="2" id="KW-1185">Reference proteome</keyword>
<name>A0A8J6CHT4_DIALT</name>
<dbReference type="OrthoDB" id="6105938at2759"/>
<dbReference type="Proteomes" id="UP000751190">
    <property type="component" value="Unassembled WGS sequence"/>
</dbReference>
<organism evidence="1 2">
    <name type="scientific">Diacronema lutheri</name>
    <name type="common">Unicellular marine alga</name>
    <name type="synonym">Monochrysis lutheri</name>
    <dbReference type="NCBI Taxonomy" id="2081491"/>
    <lineage>
        <taxon>Eukaryota</taxon>
        <taxon>Haptista</taxon>
        <taxon>Haptophyta</taxon>
        <taxon>Pavlovophyceae</taxon>
        <taxon>Pavlovales</taxon>
        <taxon>Pavlovaceae</taxon>
        <taxon>Diacronema</taxon>
    </lineage>
</organism>
<evidence type="ECO:0008006" key="3">
    <source>
        <dbReference type="Google" id="ProtNLM"/>
    </source>
</evidence>
<sequence length="249" mass="27238">MLTCNVGTHAGTRAPVNLVWPRGEVARSCSEPVFDALLRTLIVPGDFSPNRCLTCAQRARVSEAAESAGMRSHQALSLRKLLLTERAIGRTGGLRSQPRREAALCRTYEAGTSLVETARAADVPPVALFRAVLRARFKGLCGAKALREQIRRTLREPECHLSERDCAELAAAMPLDAVAYAAECDLYGQRRGAYRLERALQRLLEERGMAFLTEDDQRQRHLGVAGPLPSTPDVLLGPEGALINGERVQ</sequence>
<protein>
    <recommendedName>
        <fullName evidence="3">CDAN1-interacting nuclease 1</fullName>
    </recommendedName>
</protein>
<evidence type="ECO:0000313" key="2">
    <source>
        <dbReference type="Proteomes" id="UP000751190"/>
    </source>
</evidence>
<evidence type="ECO:0000313" key="1">
    <source>
        <dbReference type="EMBL" id="KAG8468083.1"/>
    </source>
</evidence>
<dbReference type="EMBL" id="JAGTXO010000005">
    <property type="protein sequence ID" value="KAG8468083.1"/>
    <property type="molecule type" value="Genomic_DNA"/>
</dbReference>
<proteinExistence type="predicted"/>
<reference evidence="1" key="1">
    <citation type="submission" date="2021-05" db="EMBL/GenBank/DDBJ databases">
        <title>The genome of the haptophyte Pavlova lutheri (Diacronema luteri, Pavlovales) - a model for lipid biosynthesis in eukaryotic algae.</title>
        <authorList>
            <person name="Hulatt C.J."/>
            <person name="Posewitz M.C."/>
        </authorList>
    </citation>
    <scope>NUCLEOTIDE SEQUENCE</scope>
    <source>
        <strain evidence="1">NIVA-4/92</strain>
    </source>
</reference>
<accession>A0A8J6CHT4</accession>
<dbReference type="AlphaFoldDB" id="A0A8J6CHT4"/>
<comment type="caution">
    <text evidence="1">The sequence shown here is derived from an EMBL/GenBank/DDBJ whole genome shotgun (WGS) entry which is preliminary data.</text>
</comment>
<gene>
    <name evidence="1" type="ORF">KFE25_007135</name>
</gene>